<evidence type="ECO:0000313" key="3">
    <source>
        <dbReference type="Proteomes" id="UP000824998"/>
    </source>
</evidence>
<reference evidence="2" key="1">
    <citation type="journal article" date="2021" name="IMA Fungus">
        <title>Genomic characterization of three marine fungi, including Emericellopsis atlantica sp. nov. with signatures of a generalist lifestyle and marine biomass degradation.</title>
        <authorList>
            <person name="Hagestad O.C."/>
            <person name="Hou L."/>
            <person name="Andersen J.H."/>
            <person name="Hansen E.H."/>
            <person name="Altermark B."/>
            <person name="Li C."/>
            <person name="Kuhnert E."/>
            <person name="Cox R.J."/>
            <person name="Crous P.W."/>
            <person name="Spatafora J.W."/>
            <person name="Lail K."/>
            <person name="Amirebrahimi M."/>
            <person name="Lipzen A."/>
            <person name="Pangilinan J."/>
            <person name="Andreopoulos W."/>
            <person name="Hayes R.D."/>
            <person name="Ng V."/>
            <person name="Grigoriev I.V."/>
            <person name="Jackson S.A."/>
            <person name="Sutton T.D.S."/>
            <person name="Dobson A.D.W."/>
            <person name="Rama T."/>
        </authorList>
    </citation>
    <scope>NUCLEOTIDE SEQUENCE</scope>
    <source>
        <strain evidence="2">TRa018bII</strain>
    </source>
</reference>
<keyword evidence="3" id="KW-1185">Reference proteome</keyword>
<comment type="caution">
    <text evidence="2">The sequence shown here is derived from an EMBL/GenBank/DDBJ whole genome shotgun (WGS) entry which is preliminary data.</text>
</comment>
<evidence type="ECO:0000313" key="2">
    <source>
        <dbReference type="EMBL" id="KAG9231877.1"/>
    </source>
</evidence>
<proteinExistence type="predicted"/>
<name>A0A9P7YE87_9HELO</name>
<protein>
    <submittedName>
        <fullName evidence="2">Trafficking PGA2-domain-containing protein</fullName>
    </submittedName>
</protein>
<dbReference type="PANTHER" id="PTHR28199">
    <property type="entry name" value="PROCESSING OF GAS1 AND ALP PROTEIN 2"/>
    <property type="match status" value="1"/>
</dbReference>
<dbReference type="GO" id="GO:0015031">
    <property type="term" value="P:protein transport"/>
    <property type="evidence" value="ECO:0007669"/>
    <property type="project" value="TreeGrafter"/>
</dbReference>
<gene>
    <name evidence="2" type="ORF">BJ875DRAFT_102961</name>
</gene>
<dbReference type="PANTHER" id="PTHR28199:SF1">
    <property type="entry name" value="PROCESSING OF GAS1 AND ALP PROTEIN 2"/>
    <property type="match status" value="1"/>
</dbReference>
<dbReference type="AlphaFoldDB" id="A0A9P7YE87"/>
<accession>A0A9P7YE87</accession>
<dbReference type="Proteomes" id="UP000824998">
    <property type="component" value="Unassembled WGS sequence"/>
</dbReference>
<dbReference type="InterPro" id="IPR011431">
    <property type="entry name" value="Trafficking_Pga2"/>
</dbReference>
<feature type="compositionally biased region" description="Basic and acidic residues" evidence="1">
    <location>
        <begin position="86"/>
        <end position="97"/>
    </location>
</feature>
<dbReference type="EMBL" id="MU251576">
    <property type="protein sequence ID" value="KAG9231877.1"/>
    <property type="molecule type" value="Genomic_DNA"/>
</dbReference>
<sequence>MEYVQGIPLFGDVVAYGYRFPMNLWRSLAAMNPQNYIRLVAVVGAYLLLRPYLVKLGSKIQEREHEKEIEAEELVPKAKISPNMLRGHDGKEVKIAEDSEDEGEVSGPNWGKKARKRQRAYDKKLVASIEERRRQEQEDEEDKDIEEFFITDKEHLIDGKDIREHLVDYVEGEDGW</sequence>
<feature type="region of interest" description="Disordered" evidence="1">
    <location>
        <begin position="80"/>
        <end position="121"/>
    </location>
</feature>
<evidence type="ECO:0000256" key="1">
    <source>
        <dbReference type="SAM" id="MobiDB-lite"/>
    </source>
</evidence>
<dbReference type="OrthoDB" id="4227028at2759"/>
<organism evidence="2 3">
    <name type="scientific">Amylocarpus encephaloides</name>
    <dbReference type="NCBI Taxonomy" id="45428"/>
    <lineage>
        <taxon>Eukaryota</taxon>
        <taxon>Fungi</taxon>
        <taxon>Dikarya</taxon>
        <taxon>Ascomycota</taxon>
        <taxon>Pezizomycotina</taxon>
        <taxon>Leotiomycetes</taxon>
        <taxon>Helotiales</taxon>
        <taxon>Helotiales incertae sedis</taxon>
        <taxon>Amylocarpus</taxon>
    </lineage>
</organism>
<dbReference type="Pfam" id="PF07543">
    <property type="entry name" value="PGA2"/>
    <property type="match status" value="1"/>
</dbReference>